<reference evidence="1" key="1">
    <citation type="submission" date="2022-12" db="EMBL/GenBank/DDBJ databases">
        <authorList>
            <person name="Alioto T."/>
            <person name="Alioto T."/>
            <person name="Gomez Garrido J."/>
        </authorList>
    </citation>
    <scope>NUCLEOTIDE SEQUENCE</scope>
</reference>
<organism evidence="1 2">
    <name type="scientific">Podarcis lilfordi</name>
    <name type="common">Lilford's wall lizard</name>
    <dbReference type="NCBI Taxonomy" id="74358"/>
    <lineage>
        <taxon>Eukaryota</taxon>
        <taxon>Metazoa</taxon>
        <taxon>Chordata</taxon>
        <taxon>Craniata</taxon>
        <taxon>Vertebrata</taxon>
        <taxon>Euteleostomi</taxon>
        <taxon>Lepidosauria</taxon>
        <taxon>Squamata</taxon>
        <taxon>Bifurcata</taxon>
        <taxon>Unidentata</taxon>
        <taxon>Episquamata</taxon>
        <taxon>Laterata</taxon>
        <taxon>Lacertibaenia</taxon>
        <taxon>Lacertidae</taxon>
        <taxon>Podarcis</taxon>
    </lineage>
</organism>
<accession>A0AA35KT71</accession>
<gene>
    <name evidence="1" type="ORF">PODLI_1B019846</name>
</gene>
<protein>
    <submittedName>
        <fullName evidence="1">Uncharacterized protein</fullName>
    </submittedName>
</protein>
<dbReference type="AlphaFoldDB" id="A0AA35KT71"/>
<dbReference type="Proteomes" id="UP001178461">
    <property type="component" value="Chromosome 8"/>
</dbReference>
<evidence type="ECO:0000313" key="2">
    <source>
        <dbReference type="Proteomes" id="UP001178461"/>
    </source>
</evidence>
<dbReference type="EMBL" id="OX395133">
    <property type="protein sequence ID" value="CAI5783029.1"/>
    <property type="molecule type" value="Genomic_DNA"/>
</dbReference>
<evidence type="ECO:0000313" key="1">
    <source>
        <dbReference type="EMBL" id="CAI5783029.1"/>
    </source>
</evidence>
<proteinExistence type="predicted"/>
<keyword evidence="2" id="KW-1185">Reference proteome</keyword>
<sequence>MAASRRLESDHCFCFCIHRDFERVWKEVLASADPEKLIHLMAKQIYQSPLVESATKVVRTNHLLSGFLLPRVISRGSCILQKSRESDLHPSLFQQHLTSLLHAILRMEDYKAAVRHNFPQLLIALLGMVINFHYDQEFLG</sequence>
<name>A0AA35KT71_9SAUR</name>